<evidence type="ECO:0000256" key="2">
    <source>
        <dbReference type="SAM" id="MobiDB-lite"/>
    </source>
</evidence>
<dbReference type="EMBL" id="KI669459">
    <property type="protein sequence ID" value="OCF61465.1"/>
    <property type="molecule type" value="Genomic_DNA"/>
</dbReference>
<dbReference type="InterPro" id="IPR008040">
    <property type="entry name" value="Hydant_A_N"/>
</dbReference>
<evidence type="ECO:0000259" key="4">
    <source>
        <dbReference type="Pfam" id="PF02538"/>
    </source>
</evidence>
<dbReference type="PANTHER" id="PTHR11365:SF2">
    <property type="entry name" value="5-OXOPROLINASE"/>
    <property type="match status" value="1"/>
</dbReference>
<evidence type="ECO:0000256" key="1">
    <source>
        <dbReference type="ARBA" id="ARBA00010403"/>
    </source>
</evidence>
<dbReference type="Pfam" id="PF05378">
    <property type="entry name" value="Hydant_A_N"/>
    <property type="match status" value="1"/>
</dbReference>
<dbReference type="PANTHER" id="PTHR11365">
    <property type="entry name" value="5-OXOPROLINASE RELATED"/>
    <property type="match status" value="1"/>
</dbReference>
<dbReference type="InterPro" id="IPR002821">
    <property type="entry name" value="Hydantoinase_A"/>
</dbReference>
<reference evidence="7" key="2">
    <citation type="submission" date="2013-12" db="EMBL/GenBank/DDBJ databases">
        <title>Evolution of pathogenesis and genome organization in the Tremellales.</title>
        <authorList>
            <person name="Cuomo C."/>
            <person name="Litvintseva A."/>
            <person name="Heitman J."/>
            <person name="Chen Y."/>
            <person name="Sun S."/>
            <person name="Springer D."/>
            <person name="Dromer F."/>
            <person name="Young S."/>
            <person name="Zeng Q."/>
            <person name="Chapman S."/>
            <person name="Gujja S."/>
            <person name="Saif S."/>
            <person name="Birren B."/>
        </authorList>
    </citation>
    <scope>NUCLEOTIDE SEQUENCE [LARGE SCALE GENOMIC DNA]</scope>
    <source>
        <strain evidence="7">CBS 10435</strain>
    </source>
</reference>
<evidence type="ECO:0000259" key="5">
    <source>
        <dbReference type="Pfam" id="PF05378"/>
    </source>
</evidence>
<keyword evidence="7" id="KW-1185">Reference proteome</keyword>
<feature type="domain" description="Hydantoinase B/oxoprolinase" evidence="4">
    <location>
        <begin position="799"/>
        <end position="1339"/>
    </location>
</feature>
<organism evidence="6 7">
    <name type="scientific">Kwoniella mangroviensis CBS 10435</name>
    <dbReference type="NCBI Taxonomy" id="1331196"/>
    <lineage>
        <taxon>Eukaryota</taxon>
        <taxon>Fungi</taxon>
        <taxon>Dikarya</taxon>
        <taxon>Basidiomycota</taxon>
        <taxon>Agaricomycotina</taxon>
        <taxon>Tremellomycetes</taxon>
        <taxon>Tremellales</taxon>
        <taxon>Cryptococcaceae</taxon>
        <taxon>Kwoniella</taxon>
    </lineage>
</organism>
<feature type="region of interest" description="Disordered" evidence="2">
    <location>
        <begin position="1324"/>
        <end position="1343"/>
    </location>
</feature>
<proteinExistence type="inferred from homology"/>
<reference evidence="6 7" key="1">
    <citation type="submission" date="2013-07" db="EMBL/GenBank/DDBJ databases">
        <title>The Genome Sequence of Kwoniella mangroviensis CBS10435.</title>
        <authorList>
            <consortium name="The Broad Institute Genome Sequencing Platform"/>
            <person name="Cuomo C."/>
            <person name="Litvintseva A."/>
            <person name="Chen Y."/>
            <person name="Heitman J."/>
            <person name="Sun S."/>
            <person name="Springer D."/>
            <person name="Dromer F."/>
            <person name="Young S.K."/>
            <person name="Zeng Q."/>
            <person name="Gargeya S."/>
            <person name="Fitzgerald M."/>
            <person name="Abouelleil A."/>
            <person name="Alvarado L."/>
            <person name="Berlin A.M."/>
            <person name="Chapman S.B."/>
            <person name="Dewar J."/>
            <person name="Goldberg J."/>
            <person name="Griggs A."/>
            <person name="Gujja S."/>
            <person name="Hansen M."/>
            <person name="Howarth C."/>
            <person name="Imamovic A."/>
            <person name="Larimer J."/>
            <person name="McCowan C."/>
            <person name="Murphy C."/>
            <person name="Pearson M."/>
            <person name="Priest M."/>
            <person name="Roberts A."/>
            <person name="Saif S."/>
            <person name="Shea T."/>
            <person name="Sykes S."/>
            <person name="Wortman J."/>
            <person name="Nusbaum C."/>
            <person name="Birren B."/>
        </authorList>
    </citation>
    <scope>NUCLEOTIDE SEQUENCE [LARGE SCALE GENOMIC DNA]</scope>
    <source>
        <strain evidence="6 7">CBS 10435</strain>
    </source>
</reference>
<dbReference type="GO" id="GO:0005829">
    <property type="term" value="C:cytosol"/>
    <property type="evidence" value="ECO:0007669"/>
    <property type="project" value="TreeGrafter"/>
</dbReference>
<evidence type="ECO:0000259" key="3">
    <source>
        <dbReference type="Pfam" id="PF01968"/>
    </source>
</evidence>
<sequence length="1343" mass="144830">MAIEPVPQPVSEGVRVAIDRGGTFCDVWAFIPNHLYSPPIPLEILGNADIIPGDEQDGGIQVTFKLLSVDPANYDDAPSEGMRRLLQIVKKEKVPRGELYDTSLIGESPQYGQSVRMGTTVATNALLEKKGEPFGLILTEGFKDMIEISDQTRPDLFDLSISGKVKMLYKPEDVVQARERVTLEGWSLDQNAPAAEELIERAKQAGDVDVVMGVSGEAVRILKPLDVEQITSDLQNLYDRGLRALAICLIHSYTYPHHERQIGEIANKIGFTQISLSSDLSPAIKVLPRGNSAVIDAYLSPVLRAYVDGFNSHFEGKKAGKRSEFMKSDGGLVSSDKFSGLRAVLSGPAGGFVGSALTAYSQTRARPVVGFDMGGTSTDVSRFSGEFELTFESVVAGVPIACPQLSIETVAAGGGSKLTYKNGMFVVGPESVGAHPGPACYRKGGDLAITDANLILGRLIPSQFPRIFGPNADEPLDLQASRTKFEVLTKEINASRPDKTPYTVEEVAAGFIKVANEGMSRPMRQITEQRGFAMSSHDLCCFGGAGGQHACAIAAGLGIETVVVPRFSSILSAYGIACASLSAEAASPLSAEVVEDFEQSKTYSEASKRIESLKSDVLRQLQEQGAKQDEVDFTVTIAVQYDGADTILQIPFTPSLKNDFIEAHLRETSFSSNRKVLMSNIRIRGIGKTFNVTPTDYAVALQQVVSLSETSSKAVKPSTFNQAYFDTSSGVQGFQTPVYILSQVPVNSQISGPAIIVDSTQTIVVEPSARAVVLKEHVIIQMQDSTSISRKEEGELSTDPIMLAVFANRFMSIAEQMGHTLQRTSVSVSIKERLDFSCSIHGTDGALVANAPHIPVHLGSMQYAVQAQHNHWLGKLKPGDVLLTNHPQWGGTHLPDLTTVTPVFEPGSDTKVLFYVASRGHHSDIGGTGVTSMNPIAKELWEEGVIIDTFKLVSQGTFNEEGIRDLFGKVAERPGCSATRRIDHNITDLQAAISANVRGIKLVNKLIEEFGTKNVLFYMKEIQIIARETIKDFLRNTYDRFEGKPLRASDYMDDGTEIKLEVRINREEGTAEFDWNGTGPQVLGNCNMPVALTYAAIIYCLRSMISPEIPMPLNQGVLDPITNIVPVGSYINPTGVVAISGSTLASQRLVDIILQAFEAAACSQGCASSTGFGSGGKDASGKVTPGFSYGESLGGGSGAGPSWNGANCVHVHCTNTRLTDTEIFEQRCPMLLVESAIRRDSGGNGKYRGGDGMSKLFEARMPLNFSIVSQRRVFHPRGLKGGADGQRGKNTVYRLNKRLDIDENPQGYTEIGVGSNGIAKLNSGDRLRIETPGGGGWGSLEGQ</sequence>
<dbReference type="GO" id="GO:0006749">
    <property type="term" value="P:glutathione metabolic process"/>
    <property type="evidence" value="ECO:0007669"/>
    <property type="project" value="TreeGrafter"/>
</dbReference>
<dbReference type="Pfam" id="PF02538">
    <property type="entry name" value="Hydantoinase_B"/>
    <property type="match status" value="1"/>
</dbReference>
<dbReference type="Proteomes" id="UP000092583">
    <property type="component" value="Unassembled WGS sequence"/>
</dbReference>
<feature type="domain" description="Hydantoinase/oxoprolinase N-terminal" evidence="5">
    <location>
        <begin position="15"/>
        <end position="269"/>
    </location>
</feature>
<gene>
    <name evidence="6" type="ORF">L486_01113</name>
</gene>
<name>A0A1B9J103_9TREE</name>
<dbReference type="STRING" id="1331196.A0A1B9J103"/>
<dbReference type="InterPro" id="IPR003692">
    <property type="entry name" value="Hydantoinase_B"/>
</dbReference>
<comment type="similarity">
    <text evidence="1">Belongs to the oxoprolinase family.</text>
</comment>
<dbReference type="Pfam" id="PF01968">
    <property type="entry name" value="Hydantoinase_A"/>
    <property type="match status" value="1"/>
</dbReference>
<evidence type="ECO:0000313" key="7">
    <source>
        <dbReference type="Proteomes" id="UP000092583"/>
    </source>
</evidence>
<dbReference type="OrthoDB" id="3643at2759"/>
<feature type="domain" description="Hydantoinase A/oxoprolinase" evidence="3">
    <location>
        <begin position="289"/>
        <end position="584"/>
    </location>
</feature>
<evidence type="ECO:0008006" key="8">
    <source>
        <dbReference type="Google" id="ProtNLM"/>
    </source>
</evidence>
<dbReference type="GO" id="GO:0017168">
    <property type="term" value="F:5-oxoprolinase (ATP-hydrolyzing) activity"/>
    <property type="evidence" value="ECO:0007669"/>
    <property type="project" value="TreeGrafter"/>
</dbReference>
<accession>A0A1B9J103</accession>
<feature type="compositionally biased region" description="Gly residues" evidence="2">
    <location>
        <begin position="1332"/>
        <end position="1343"/>
    </location>
</feature>
<evidence type="ECO:0000313" key="6">
    <source>
        <dbReference type="EMBL" id="OCF61465.1"/>
    </source>
</evidence>
<dbReference type="InterPro" id="IPR045079">
    <property type="entry name" value="Oxoprolinase-like"/>
</dbReference>
<protein>
    <recommendedName>
        <fullName evidence="8">5-oxoprolinase (ATP-hydrolysing)</fullName>
    </recommendedName>
</protein>